<protein>
    <recommendedName>
        <fullName evidence="7">Phosphoesterase</fullName>
    </recommendedName>
</protein>
<dbReference type="AlphaFoldDB" id="A0A6N4WGT0"/>
<keyword evidence="1" id="KW-0378">Hydrolase</keyword>
<accession>A0A6N4WGT0</accession>
<gene>
    <name evidence="5" type="ORF">MANY_44590</name>
</gene>
<dbReference type="KEGG" id="many:MANY_44590"/>
<reference evidence="5 6" key="1">
    <citation type="journal article" date="2019" name="Emerg. Microbes Infect.">
        <title>Comprehensive subspecies identification of 175 nontuberculous mycobacteria species based on 7547 genomic profiles.</title>
        <authorList>
            <person name="Matsumoto Y."/>
            <person name="Kinjo T."/>
            <person name="Motooka D."/>
            <person name="Nabeya D."/>
            <person name="Jung N."/>
            <person name="Uechi K."/>
            <person name="Horii T."/>
            <person name="Iida T."/>
            <person name="Fujita J."/>
            <person name="Nakamura S."/>
        </authorList>
    </citation>
    <scope>NUCLEOTIDE SEQUENCE [LARGE SCALE GENOMIC DNA]</scope>
    <source>
        <strain evidence="5 6">JCM 30275</strain>
    </source>
</reference>
<feature type="region of interest" description="Disordered" evidence="3">
    <location>
        <begin position="30"/>
        <end position="60"/>
    </location>
</feature>
<feature type="chain" id="PRO_5038918857" description="Phosphoesterase" evidence="4">
    <location>
        <begin position="25"/>
        <end position="640"/>
    </location>
</feature>
<dbReference type="EMBL" id="AP022620">
    <property type="protein sequence ID" value="BBZ79122.1"/>
    <property type="molecule type" value="Genomic_DNA"/>
</dbReference>
<evidence type="ECO:0000256" key="4">
    <source>
        <dbReference type="SAM" id="SignalP"/>
    </source>
</evidence>
<evidence type="ECO:0000256" key="1">
    <source>
        <dbReference type="ARBA" id="ARBA00022801"/>
    </source>
</evidence>
<dbReference type="InterPro" id="IPR017850">
    <property type="entry name" value="Alkaline_phosphatase_core_sf"/>
</dbReference>
<evidence type="ECO:0000256" key="2">
    <source>
        <dbReference type="ARBA" id="ARBA00023026"/>
    </source>
</evidence>
<dbReference type="InterPro" id="IPR007312">
    <property type="entry name" value="Phosphoesterase"/>
</dbReference>
<keyword evidence="2" id="KW-0843">Virulence</keyword>
<keyword evidence="6" id="KW-1185">Reference proteome</keyword>
<dbReference type="PANTHER" id="PTHR31956:SF8">
    <property type="entry name" value="ACID PHOSPHATASE PHOA (AFU_ORTHOLOGUE AFUA_1G03570)"/>
    <property type="match status" value="1"/>
</dbReference>
<proteinExistence type="predicted"/>
<evidence type="ECO:0000313" key="5">
    <source>
        <dbReference type="EMBL" id="BBZ79122.1"/>
    </source>
</evidence>
<dbReference type="GO" id="GO:0016788">
    <property type="term" value="F:hydrolase activity, acting on ester bonds"/>
    <property type="evidence" value="ECO:0007669"/>
    <property type="project" value="InterPro"/>
</dbReference>
<keyword evidence="4" id="KW-0732">Signal</keyword>
<dbReference type="RefSeq" id="WP_163806166.1">
    <property type="nucleotide sequence ID" value="NZ_AP022620.1"/>
</dbReference>
<dbReference type="GO" id="GO:0009395">
    <property type="term" value="P:phospholipid catabolic process"/>
    <property type="evidence" value="ECO:0007669"/>
    <property type="project" value="TreeGrafter"/>
</dbReference>
<dbReference type="Gene3D" id="3.40.720.10">
    <property type="entry name" value="Alkaline Phosphatase, subunit A"/>
    <property type="match status" value="1"/>
</dbReference>
<evidence type="ECO:0000313" key="6">
    <source>
        <dbReference type="Proteomes" id="UP000467249"/>
    </source>
</evidence>
<feature type="signal peptide" evidence="4">
    <location>
        <begin position="1"/>
        <end position="24"/>
    </location>
</feature>
<evidence type="ECO:0000256" key="3">
    <source>
        <dbReference type="SAM" id="MobiDB-lite"/>
    </source>
</evidence>
<name>A0A6N4WGT0_9MYCO</name>
<sequence length="640" mass="66354">MSCARYVGRVGGLAVALGVGLAIATATSATSSADTGSTGSSSTHGSSARTGGAATHKAATASSHQTITQAYVAGGASPSPQDPATPAQALAAAVTEVVRRDVGRSARTSVGAVRTAAVVTTPTPVLSSGNLLINGGAEVGDPSLSGYSSVTVPGWSVTGTPTVIQYGTLRRLPGFLGAMGPTLPAFLSFPQTAPAGAGNQFFGGGNVASSSLSQTVDLSGAATAIDHTADPNAAGVAFALSAELGGYLIDPSRASVKVTFLDANKGYLGSADIGPVTALNRFLQTGFQERDTTGYIPVGTRSAQIVVSFKDLNPVLGNYNNAYADNVSFSVQSTDVAPAGLTVPTSNVGSLDHVFLVYMENHGVGDIIGSPNAPYINSLINAYGYAQNYYALTHPSMPNYWPILGGSDFGLNYNCAAQCFNEPNLINQNPGLTWAAYQDGGGGYSLPNDRTPFLAFTDIYNDPTTGAKIRDISALQTDLNGNPADVAKFNWIAGDDDTNMEGPTSGLTGILNWAASQLTTHQYNIAAGDKLMQQQLSAVFNSEVWKDPNTKSAVFLTFDEDYNNISWGIGNEGNHVVMVVIPSPGALASPTNPDGMKGGAFIATDYYNHYSLQRTIELALGLGTLTNNDKYAQPMNEFWV</sequence>
<organism evidence="5 6">
    <name type="scientific">Mycolicibacterium anyangense</name>
    <dbReference type="NCBI Taxonomy" id="1431246"/>
    <lineage>
        <taxon>Bacteria</taxon>
        <taxon>Bacillati</taxon>
        <taxon>Actinomycetota</taxon>
        <taxon>Actinomycetes</taxon>
        <taxon>Mycobacteriales</taxon>
        <taxon>Mycobacteriaceae</taxon>
        <taxon>Mycolicibacterium</taxon>
    </lineage>
</organism>
<dbReference type="PANTHER" id="PTHR31956">
    <property type="entry name" value="NON-SPECIFIC PHOSPHOLIPASE C4-RELATED"/>
    <property type="match status" value="1"/>
</dbReference>
<dbReference type="Proteomes" id="UP000467249">
    <property type="component" value="Chromosome"/>
</dbReference>
<evidence type="ECO:0008006" key="7">
    <source>
        <dbReference type="Google" id="ProtNLM"/>
    </source>
</evidence>